<proteinExistence type="predicted"/>
<name>Q850W9_ORYSJ</name>
<reference evidence="2" key="1">
    <citation type="journal article" date="2005" name="Nature">
        <title>The map-based sequence of the rice genome.</title>
        <authorList>
            <consortium name="International rice genome sequencing project (IRGSP)"/>
            <person name="Matsumoto T."/>
            <person name="Wu J."/>
            <person name="Kanamori H."/>
            <person name="Katayose Y."/>
            <person name="Fujisawa M."/>
            <person name="Namiki N."/>
            <person name="Mizuno H."/>
            <person name="Yamamoto K."/>
            <person name="Antonio B.A."/>
            <person name="Baba T."/>
            <person name="Sakata K."/>
            <person name="Nagamura Y."/>
            <person name="Aoki H."/>
            <person name="Arikawa K."/>
            <person name="Arita K."/>
            <person name="Bito T."/>
            <person name="Chiden Y."/>
            <person name="Fujitsuka N."/>
            <person name="Fukunaka R."/>
            <person name="Hamada M."/>
            <person name="Harada C."/>
            <person name="Hayashi A."/>
            <person name="Hijishita S."/>
            <person name="Honda M."/>
            <person name="Hosokawa S."/>
            <person name="Ichikawa Y."/>
            <person name="Idonuma A."/>
            <person name="Iijima M."/>
            <person name="Ikeda M."/>
            <person name="Ikeno M."/>
            <person name="Ito K."/>
            <person name="Ito S."/>
            <person name="Ito T."/>
            <person name="Ito Y."/>
            <person name="Ito Y."/>
            <person name="Iwabuchi A."/>
            <person name="Kamiya K."/>
            <person name="Karasawa W."/>
            <person name="Kurita K."/>
            <person name="Katagiri S."/>
            <person name="Kikuta A."/>
            <person name="Kobayashi H."/>
            <person name="Kobayashi N."/>
            <person name="Machita K."/>
            <person name="Maehara T."/>
            <person name="Masukawa M."/>
            <person name="Mizubayashi T."/>
            <person name="Mukai Y."/>
            <person name="Nagasaki H."/>
            <person name="Nagata Y."/>
            <person name="Naito S."/>
            <person name="Nakashima M."/>
            <person name="Nakama Y."/>
            <person name="Nakamichi Y."/>
            <person name="Nakamura M."/>
            <person name="Meguro A."/>
            <person name="Negishi M."/>
            <person name="Ohta I."/>
            <person name="Ohta T."/>
            <person name="Okamoto M."/>
            <person name="Ono N."/>
            <person name="Saji S."/>
            <person name="Sakaguchi M."/>
            <person name="Sakai K."/>
            <person name="Shibata M."/>
            <person name="Shimokawa T."/>
            <person name="Song J."/>
            <person name="Takazaki Y."/>
            <person name="Terasawa K."/>
            <person name="Tsugane M."/>
            <person name="Tsuji K."/>
            <person name="Ueda S."/>
            <person name="Waki K."/>
            <person name="Yamagata H."/>
            <person name="Yamamoto M."/>
            <person name="Yamamoto S."/>
            <person name="Yamane H."/>
            <person name="Yoshiki S."/>
            <person name="Yoshihara R."/>
            <person name="Yukawa K."/>
            <person name="Zhong H."/>
            <person name="Yano M."/>
            <person name="Yuan Q."/>
            <person name="Ouyang S."/>
            <person name="Liu J."/>
            <person name="Jones K.M."/>
            <person name="Gansberger K."/>
            <person name="Moffat K."/>
            <person name="Hill J."/>
            <person name="Bera J."/>
            <person name="Fadrosh D."/>
            <person name="Jin S."/>
            <person name="Johri S."/>
            <person name="Kim M."/>
            <person name="Overton L."/>
            <person name="Reardon M."/>
            <person name="Tsitrin T."/>
            <person name="Vuong H."/>
            <person name="Weaver B."/>
            <person name="Ciecko A."/>
            <person name="Tallon L."/>
            <person name="Jackson J."/>
            <person name="Pai G."/>
            <person name="Aken S.V."/>
            <person name="Utterback T."/>
            <person name="Reidmuller S."/>
            <person name="Feldblyum T."/>
            <person name="Hsiao J."/>
            <person name="Zismann V."/>
            <person name="Iobst S."/>
            <person name="de Vazeille A.R."/>
            <person name="Buell C.R."/>
            <person name="Ying K."/>
            <person name="Li Y."/>
            <person name="Lu T."/>
            <person name="Huang Y."/>
            <person name="Zhao Q."/>
            <person name="Feng Q."/>
            <person name="Zhang L."/>
            <person name="Zhu J."/>
            <person name="Weng Q."/>
            <person name="Mu J."/>
            <person name="Lu Y."/>
            <person name="Fan D."/>
            <person name="Liu Y."/>
            <person name="Guan J."/>
            <person name="Zhang Y."/>
            <person name="Yu S."/>
            <person name="Liu X."/>
            <person name="Zhang Y."/>
            <person name="Hong G."/>
            <person name="Han B."/>
            <person name="Choisne N."/>
            <person name="Demange N."/>
            <person name="Orjeda G."/>
            <person name="Samain S."/>
            <person name="Cattolico L."/>
            <person name="Pelletier E."/>
            <person name="Couloux A."/>
            <person name="Segurens B."/>
            <person name="Wincker P."/>
            <person name="D'Hont A."/>
            <person name="Scarpelli C."/>
            <person name="Weissenbach J."/>
            <person name="Salanoubat M."/>
            <person name="Quetier F."/>
            <person name="Yu Y."/>
            <person name="Kim H.R."/>
            <person name="Rambo T."/>
            <person name="Currie J."/>
            <person name="Collura K."/>
            <person name="Luo M."/>
            <person name="Yang T."/>
            <person name="Ammiraju J.S.S."/>
            <person name="Engler F."/>
            <person name="Soderlund C."/>
            <person name="Wing R.A."/>
            <person name="Palmer L.E."/>
            <person name="de la Bastide M."/>
            <person name="Spiegel L."/>
            <person name="Nascimento L."/>
            <person name="Zutavern T."/>
            <person name="O'Shaughnessy A."/>
            <person name="Dike S."/>
            <person name="Dedhia N."/>
            <person name="Preston R."/>
            <person name="Balija V."/>
            <person name="McCombie W.R."/>
            <person name="Chow T."/>
            <person name="Chen H."/>
            <person name="Chung M."/>
            <person name="Chen C."/>
            <person name="Shaw J."/>
            <person name="Wu H."/>
            <person name="Hsiao K."/>
            <person name="Chao Y."/>
            <person name="Chu M."/>
            <person name="Cheng C."/>
            <person name="Hour A."/>
            <person name="Lee P."/>
            <person name="Lin S."/>
            <person name="Lin Y."/>
            <person name="Liou J."/>
            <person name="Liu S."/>
            <person name="Hsing Y."/>
            <person name="Raghuvanshi S."/>
            <person name="Mohanty A."/>
            <person name="Bharti A.K."/>
            <person name="Gaur A."/>
            <person name="Gupta V."/>
            <person name="Kumar D."/>
            <person name="Ravi V."/>
            <person name="Vij S."/>
            <person name="Kapur A."/>
            <person name="Khurana P."/>
            <person name="Khurana P."/>
            <person name="Khurana J.P."/>
            <person name="Tyagi A.K."/>
            <person name="Gaikwad K."/>
            <person name="Singh A."/>
            <person name="Dalal V."/>
            <person name="Srivastava S."/>
            <person name="Dixit A."/>
            <person name="Pal A.K."/>
            <person name="Ghazi I.A."/>
            <person name="Yadav M."/>
            <person name="Pandit A."/>
            <person name="Bhargava A."/>
            <person name="Sureshbabu K."/>
            <person name="Batra K."/>
            <person name="Sharma T.R."/>
            <person name="Mohapatra T."/>
            <person name="Singh N.K."/>
            <person name="Messing J."/>
            <person name="Nelson A.B."/>
            <person name="Fuks G."/>
            <person name="Kavchok S."/>
            <person name="Keizer G."/>
            <person name="Linton E."/>
            <person name="Llaca V."/>
            <person name="Song R."/>
            <person name="Tanyolac B."/>
            <person name="Young S."/>
            <person name="Ho-Il K."/>
            <person name="Hahn J.H."/>
            <person name="Sangsakoo G."/>
            <person name="Vanavichit A."/>
            <person name="de Mattos Luiz.A.T."/>
            <person name="Zimmer P.D."/>
            <person name="Malone G."/>
            <person name="Dellagostin O."/>
            <person name="de Oliveira A.C."/>
            <person name="Bevan M."/>
            <person name="Bancroft I."/>
            <person name="Minx P."/>
            <person name="Cordum H."/>
            <person name="Wilson R."/>
            <person name="Cheng Z."/>
            <person name="Jin W."/>
            <person name="Jiang J."/>
            <person name="Leong S.A."/>
            <person name="Iwama H."/>
            <person name="Gojobori T."/>
            <person name="Itoh T."/>
            <person name="Niimura Y."/>
            <person name="Fujii Y."/>
            <person name="Habara T."/>
            <person name="Sakai H."/>
            <person name="Sato Y."/>
            <person name="Wilson G."/>
            <person name="Kumar K."/>
            <person name="McCouch S."/>
            <person name="Juretic N."/>
            <person name="Hoen D."/>
            <person name="Wright S."/>
            <person name="Bruskiewich R."/>
            <person name="Bureau T."/>
            <person name="Miyao A."/>
            <person name="Hirochika H."/>
            <person name="Nishikawa T."/>
            <person name="Kadowaki K."/>
            <person name="Sugiura M."/>
            <person name="Burr B."/>
            <person name="Sasaki T."/>
        </authorList>
    </citation>
    <scope>NUCLEOTIDE SEQUENCE [LARGE SCALE GENOMIC DNA]</scope>
    <source>
        <strain evidence="2">cv. Nipponbare</strain>
    </source>
</reference>
<evidence type="ECO:0000313" key="1">
    <source>
        <dbReference type="EMBL" id="AAO37477.1"/>
    </source>
</evidence>
<dbReference type="Proteomes" id="UP000000763">
    <property type="component" value="Chromosome 3"/>
</dbReference>
<gene>
    <name evidence="1" type="primary">OSJNBa0037J17.3</name>
</gene>
<accession>Q850W9</accession>
<organism evidence="1 2">
    <name type="scientific">Oryza sativa subsp. japonica</name>
    <name type="common">Rice</name>
    <dbReference type="NCBI Taxonomy" id="39947"/>
    <lineage>
        <taxon>Eukaryota</taxon>
        <taxon>Viridiplantae</taxon>
        <taxon>Streptophyta</taxon>
        <taxon>Embryophyta</taxon>
        <taxon>Tracheophyta</taxon>
        <taxon>Spermatophyta</taxon>
        <taxon>Magnoliopsida</taxon>
        <taxon>Liliopsida</taxon>
        <taxon>Poales</taxon>
        <taxon>Poaceae</taxon>
        <taxon>BOP clade</taxon>
        <taxon>Oryzoideae</taxon>
        <taxon>Oryzeae</taxon>
        <taxon>Oryzinae</taxon>
        <taxon>Oryza</taxon>
        <taxon>Oryza sativa</taxon>
    </lineage>
</organism>
<sequence length="60" mass="6633">MAKTIKQRWRRLKDRAGIWQDQMHLGQIVASTTAGAEPGDLRAKALRANATEKGRKGKGC</sequence>
<evidence type="ECO:0000313" key="2">
    <source>
        <dbReference type="Proteomes" id="UP000000763"/>
    </source>
</evidence>
<dbReference type="EMBL" id="AC135226">
    <property type="protein sequence ID" value="AAO37477.1"/>
    <property type="molecule type" value="Genomic_DNA"/>
</dbReference>
<protein>
    <submittedName>
        <fullName evidence="1">Uncharacterized protein</fullName>
    </submittedName>
</protein>
<dbReference type="AlphaFoldDB" id="Q850W9"/>
<reference evidence="2" key="2">
    <citation type="journal article" date="2008" name="Nucleic Acids Res.">
        <title>The rice annotation project database (RAP-DB): 2008 update.</title>
        <authorList>
            <consortium name="The rice annotation project (RAP)"/>
        </authorList>
    </citation>
    <scope>GENOME REANNOTATION</scope>
    <source>
        <strain evidence="2">cv. Nipponbare</strain>
    </source>
</reference>